<dbReference type="AlphaFoldDB" id="A0A8H4TVY1"/>
<organism evidence="1 2">
    <name type="scientific">Fusarium sarcochroum</name>
    <dbReference type="NCBI Taxonomy" id="1208366"/>
    <lineage>
        <taxon>Eukaryota</taxon>
        <taxon>Fungi</taxon>
        <taxon>Dikarya</taxon>
        <taxon>Ascomycota</taxon>
        <taxon>Pezizomycotina</taxon>
        <taxon>Sordariomycetes</taxon>
        <taxon>Hypocreomycetidae</taxon>
        <taxon>Hypocreales</taxon>
        <taxon>Nectriaceae</taxon>
        <taxon>Fusarium</taxon>
        <taxon>Fusarium lateritium species complex</taxon>
    </lineage>
</organism>
<dbReference type="EMBL" id="JABEXW010000379">
    <property type="protein sequence ID" value="KAF4965002.1"/>
    <property type="molecule type" value="Genomic_DNA"/>
</dbReference>
<keyword evidence="2" id="KW-1185">Reference proteome</keyword>
<dbReference type="Proteomes" id="UP000622797">
    <property type="component" value="Unassembled WGS sequence"/>
</dbReference>
<dbReference type="OrthoDB" id="4996552at2759"/>
<proteinExistence type="predicted"/>
<sequence>MPEIGVRLLPKEELESKVLDTLEIRNPEPSDATKKKGYWIQGILKNCTQFELQVRPPPYFNSGRYETGPLDIPAWSVGQFTAVNGDWNLEGATGGNAWDLILEVGIELNLALGFTCPTVGAYKSAVFESVTAKDGYDRAKKGGNKIISRDIFSGVDTDGNGMSVIFEVHSSGKQRPIYTITQKVH</sequence>
<protein>
    <submittedName>
        <fullName evidence="1">Uncharacterized protein</fullName>
    </submittedName>
</protein>
<reference evidence="1" key="2">
    <citation type="submission" date="2020-05" db="EMBL/GenBank/DDBJ databases">
        <authorList>
            <person name="Kim H.-S."/>
            <person name="Proctor R.H."/>
            <person name="Brown D.W."/>
        </authorList>
    </citation>
    <scope>NUCLEOTIDE SEQUENCE</scope>
    <source>
        <strain evidence="1">NRRL 20472</strain>
    </source>
</reference>
<evidence type="ECO:0000313" key="2">
    <source>
        <dbReference type="Proteomes" id="UP000622797"/>
    </source>
</evidence>
<evidence type="ECO:0000313" key="1">
    <source>
        <dbReference type="EMBL" id="KAF4965002.1"/>
    </source>
</evidence>
<accession>A0A8H4TVY1</accession>
<comment type="caution">
    <text evidence="1">The sequence shown here is derived from an EMBL/GenBank/DDBJ whole genome shotgun (WGS) entry which is preliminary data.</text>
</comment>
<name>A0A8H4TVY1_9HYPO</name>
<reference evidence="1" key="1">
    <citation type="journal article" date="2020" name="BMC Genomics">
        <title>Correction to: Identification and distribution of gene clusters required for synthesis of sphingolipid metabolism inhibitors in diverse species of the filamentous fungus Fusarium.</title>
        <authorList>
            <person name="Kim H.S."/>
            <person name="Lohmar J.M."/>
            <person name="Busman M."/>
            <person name="Brown D.W."/>
            <person name="Naumann T.A."/>
            <person name="Divon H.H."/>
            <person name="Lysoe E."/>
            <person name="Uhlig S."/>
            <person name="Proctor R.H."/>
        </authorList>
    </citation>
    <scope>NUCLEOTIDE SEQUENCE</scope>
    <source>
        <strain evidence="1">NRRL 20472</strain>
    </source>
</reference>
<gene>
    <name evidence="1" type="ORF">FSARC_7136</name>
</gene>